<evidence type="ECO:0000313" key="2">
    <source>
        <dbReference type="EMBL" id="PDO82756.1"/>
    </source>
</evidence>
<name>A0ABX4IIN0_9ENTR</name>
<accession>A0ABX4IIN0</accession>
<keyword evidence="3" id="KW-1185">Reference proteome</keyword>
<proteinExistence type="predicted"/>
<evidence type="ECO:0000256" key="1">
    <source>
        <dbReference type="SAM" id="Phobius"/>
    </source>
</evidence>
<gene>
    <name evidence="2" type="ORF">BK796_21990</name>
</gene>
<sequence>MTDIVTGRTLRSLRRAIWFSFVTAPALALFCVFIFLTFNNSLAGTFLNEARGLVAGTPADKVRVCAPPLNTAGDGHVTPPPVLTPPCEPVLTDAADWQRSADSSIRDAYKILVIQGAFTWWLCNGMAGFKDTGRWLKGKAMKINAVRRAVQGGHGKQDKE</sequence>
<feature type="transmembrane region" description="Helical" evidence="1">
    <location>
        <begin position="16"/>
        <end position="38"/>
    </location>
</feature>
<dbReference type="EMBL" id="NITV01000016">
    <property type="protein sequence ID" value="PDO82756.1"/>
    <property type="molecule type" value="Genomic_DNA"/>
</dbReference>
<reference evidence="2 3" key="1">
    <citation type="submission" date="2017-06" db="EMBL/GenBank/DDBJ databases">
        <title>Draft genome sequence of nitrogen-fixing Kosakonia pseudosacchari strain NN143 isolated from sugarcane roots.</title>
        <authorList>
            <person name="Li Y."/>
            <person name="Li S."/>
            <person name="Lin L."/>
            <person name="Wu X."/>
            <person name="Yang L."/>
            <person name="Li Y."/>
            <person name="An Q."/>
        </authorList>
    </citation>
    <scope>NUCLEOTIDE SEQUENCE [LARGE SCALE GENOMIC DNA]</scope>
    <source>
        <strain evidence="2 3">NN143</strain>
    </source>
</reference>
<keyword evidence="1" id="KW-1133">Transmembrane helix</keyword>
<comment type="caution">
    <text evidence="2">The sequence shown here is derived from an EMBL/GenBank/DDBJ whole genome shotgun (WGS) entry which is preliminary data.</text>
</comment>
<evidence type="ECO:0008006" key="4">
    <source>
        <dbReference type="Google" id="ProtNLM"/>
    </source>
</evidence>
<evidence type="ECO:0000313" key="3">
    <source>
        <dbReference type="Proteomes" id="UP000219642"/>
    </source>
</evidence>
<keyword evidence="1" id="KW-0812">Transmembrane</keyword>
<keyword evidence="1" id="KW-0472">Membrane</keyword>
<dbReference type="RefSeq" id="WP_097402006.1">
    <property type="nucleotide sequence ID" value="NZ_NITV01000016.1"/>
</dbReference>
<organism evidence="2 3">
    <name type="scientific">Kosakonia pseudosacchari</name>
    <dbReference type="NCBI Taxonomy" id="1646340"/>
    <lineage>
        <taxon>Bacteria</taxon>
        <taxon>Pseudomonadati</taxon>
        <taxon>Pseudomonadota</taxon>
        <taxon>Gammaproteobacteria</taxon>
        <taxon>Enterobacterales</taxon>
        <taxon>Enterobacteriaceae</taxon>
        <taxon>Kosakonia</taxon>
    </lineage>
</organism>
<dbReference type="Proteomes" id="UP000219642">
    <property type="component" value="Unassembled WGS sequence"/>
</dbReference>
<protein>
    <recommendedName>
        <fullName evidence="4">Conjugal transfer protein</fullName>
    </recommendedName>
</protein>